<dbReference type="AlphaFoldDB" id="A0A8J3Z3J8"/>
<comment type="similarity">
    <text evidence="2">Belongs to the acyl-CoA dehydrogenase family.</text>
</comment>
<evidence type="ECO:0000256" key="4">
    <source>
        <dbReference type="ARBA" id="ARBA00022827"/>
    </source>
</evidence>
<gene>
    <name evidence="8" type="ORF">Vau01_021460</name>
</gene>
<dbReference type="InterPro" id="IPR037069">
    <property type="entry name" value="AcylCoA_DH/ox_N_sf"/>
</dbReference>
<evidence type="ECO:0000256" key="1">
    <source>
        <dbReference type="ARBA" id="ARBA00001974"/>
    </source>
</evidence>
<feature type="domain" description="Acyl-CoA dehydrogenase/oxidase N-terminal" evidence="7">
    <location>
        <begin position="10"/>
        <end position="81"/>
    </location>
</feature>
<dbReference type="SUPFAM" id="SSF47203">
    <property type="entry name" value="Acyl-CoA dehydrogenase C-terminal domain-like"/>
    <property type="match status" value="1"/>
</dbReference>
<dbReference type="Gene3D" id="1.10.540.10">
    <property type="entry name" value="Acyl-CoA dehydrogenase/oxidase, N-terminal domain"/>
    <property type="match status" value="1"/>
</dbReference>
<dbReference type="SUPFAM" id="SSF56645">
    <property type="entry name" value="Acyl-CoA dehydrogenase NM domain-like"/>
    <property type="match status" value="1"/>
</dbReference>
<organism evidence="8 9">
    <name type="scientific">Virgisporangium aurantiacum</name>
    <dbReference type="NCBI Taxonomy" id="175570"/>
    <lineage>
        <taxon>Bacteria</taxon>
        <taxon>Bacillati</taxon>
        <taxon>Actinomycetota</taxon>
        <taxon>Actinomycetes</taxon>
        <taxon>Micromonosporales</taxon>
        <taxon>Micromonosporaceae</taxon>
        <taxon>Virgisporangium</taxon>
    </lineage>
</organism>
<evidence type="ECO:0000259" key="6">
    <source>
        <dbReference type="Pfam" id="PF00441"/>
    </source>
</evidence>
<dbReference type="EMBL" id="BOPG01000012">
    <property type="protein sequence ID" value="GIJ54630.1"/>
    <property type="molecule type" value="Genomic_DNA"/>
</dbReference>
<dbReference type="Gene3D" id="1.20.140.10">
    <property type="entry name" value="Butyryl-CoA Dehydrogenase, subunit A, domain 3"/>
    <property type="match status" value="1"/>
</dbReference>
<dbReference type="Proteomes" id="UP000612585">
    <property type="component" value="Unassembled WGS sequence"/>
</dbReference>
<proteinExistence type="inferred from homology"/>
<dbReference type="GO" id="GO:0050660">
    <property type="term" value="F:flavin adenine dinucleotide binding"/>
    <property type="evidence" value="ECO:0007669"/>
    <property type="project" value="InterPro"/>
</dbReference>
<dbReference type="InterPro" id="IPR013786">
    <property type="entry name" value="AcylCoA_DH/ox_N"/>
</dbReference>
<keyword evidence="3" id="KW-0285">Flavoprotein</keyword>
<dbReference type="GO" id="GO:0003995">
    <property type="term" value="F:acyl-CoA dehydrogenase activity"/>
    <property type="evidence" value="ECO:0007669"/>
    <property type="project" value="TreeGrafter"/>
</dbReference>
<evidence type="ECO:0000256" key="2">
    <source>
        <dbReference type="ARBA" id="ARBA00009347"/>
    </source>
</evidence>
<dbReference type="Pfam" id="PF00441">
    <property type="entry name" value="Acyl-CoA_dh_1"/>
    <property type="match status" value="1"/>
</dbReference>
<dbReference type="InterPro" id="IPR009075">
    <property type="entry name" value="AcylCo_DH/oxidase_C"/>
</dbReference>
<accession>A0A8J3Z3J8</accession>
<evidence type="ECO:0000313" key="8">
    <source>
        <dbReference type="EMBL" id="GIJ54630.1"/>
    </source>
</evidence>
<evidence type="ECO:0000256" key="3">
    <source>
        <dbReference type="ARBA" id="ARBA00022630"/>
    </source>
</evidence>
<feature type="domain" description="Acyl-CoA dehydrogenase/oxidase C-terminal" evidence="6">
    <location>
        <begin position="192"/>
        <end position="319"/>
    </location>
</feature>
<reference evidence="8" key="1">
    <citation type="submission" date="2021-01" db="EMBL/GenBank/DDBJ databases">
        <title>Whole genome shotgun sequence of Virgisporangium aurantiacum NBRC 16421.</title>
        <authorList>
            <person name="Komaki H."/>
            <person name="Tamura T."/>
        </authorList>
    </citation>
    <scope>NUCLEOTIDE SEQUENCE</scope>
    <source>
        <strain evidence="8">NBRC 16421</strain>
    </source>
</reference>
<dbReference type="InterPro" id="IPR036250">
    <property type="entry name" value="AcylCo_DH-like_C"/>
</dbReference>
<dbReference type="RefSeq" id="WP_203990019.1">
    <property type="nucleotide sequence ID" value="NZ_BOPG01000012.1"/>
</dbReference>
<keyword evidence="9" id="KW-1185">Reference proteome</keyword>
<protein>
    <submittedName>
        <fullName evidence="8">Acyl-CoA dehydrogenase</fullName>
    </submittedName>
</protein>
<sequence length="341" mass="35000">MDFAFTDEQEDLRATVRRLLAKSDVPLWTKMVDELGLTALAIPEEHGGFGASLVEVAIAVEETGAALAPVPLLATVTAAAAVDPSTPAGAALLSGLAAGSTVAALAFPDPAGPALTATRDGDAYLVDGTAVHVLNGADADIAVVATDSGLFAVPVAHAKRTVHPTLDQTRSQATLVFEAAPAERVGPSAGPALSLLRAALAVESVGVARAALAAAVAHLRTREQFGAPLATFQALRHRVADLTVHVEAATSSAWYAVRVADTDEFDTAATIAKLVATDAAFEVTGECIQLLGGIGFTWEHDAHRYFKRATANRLLAGTPADLRRELTPAALPRSTGVRGGG</sequence>
<name>A0A8J3Z3J8_9ACTN</name>
<evidence type="ECO:0000256" key="5">
    <source>
        <dbReference type="ARBA" id="ARBA00023002"/>
    </source>
</evidence>
<evidence type="ECO:0000313" key="9">
    <source>
        <dbReference type="Proteomes" id="UP000612585"/>
    </source>
</evidence>
<dbReference type="InterPro" id="IPR009100">
    <property type="entry name" value="AcylCoA_DH/oxidase_NM_dom_sf"/>
</dbReference>
<keyword evidence="4" id="KW-0274">FAD</keyword>
<dbReference type="PANTHER" id="PTHR43884">
    <property type="entry name" value="ACYL-COA DEHYDROGENASE"/>
    <property type="match status" value="1"/>
</dbReference>
<comment type="caution">
    <text evidence="8">The sequence shown here is derived from an EMBL/GenBank/DDBJ whole genome shotgun (WGS) entry which is preliminary data.</text>
</comment>
<comment type="cofactor">
    <cofactor evidence="1">
        <name>FAD</name>
        <dbReference type="ChEBI" id="CHEBI:57692"/>
    </cofactor>
</comment>
<evidence type="ECO:0000259" key="7">
    <source>
        <dbReference type="Pfam" id="PF02771"/>
    </source>
</evidence>
<dbReference type="PANTHER" id="PTHR43884:SF20">
    <property type="entry name" value="ACYL-COA DEHYDROGENASE FADE28"/>
    <property type="match status" value="1"/>
</dbReference>
<dbReference type="Pfam" id="PF02771">
    <property type="entry name" value="Acyl-CoA_dh_N"/>
    <property type="match status" value="1"/>
</dbReference>
<keyword evidence="5" id="KW-0560">Oxidoreductase</keyword>